<dbReference type="Proteomes" id="UP000528734">
    <property type="component" value="Unassembled WGS sequence"/>
</dbReference>
<evidence type="ECO:0000313" key="2">
    <source>
        <dbReference type="EMBL" id="NOJ50699.1"/>
    </source>
</evidence>
<name>A0A7Y4M5L6_9BRAD</name>
<accession>A0A7Y4M5L6</accession>
<evidence type="ECO:0000256" key="1">
    <source>
        <dbReference type="SAM" id="MobiDB-lite"/>
    </source>
</evidence>
<dbReference type="EMBL" id="JAAVLW010000014">
    <property type="protein sequence ID" value="NOJ50699.1"/>
    <property type="molecule type" value="Genomic_DNA"/>
</dbReference>
<proteinExistence type="predicted"/>
<reference evidence="2 3" key="1">
    <citation type="submission" date="2020-03" db="EMBL/GenBank/DDBJ databases">
        <title>Bradyrhizobium diversity isolated from nodules of Muelleranthus trifoliolatus.</title>
        <authorList>
            <person name="Klepa M."/>
            <person name="Helene L."/>
            <person name="Hungria M."/>
        </authorList>
    </citation>
    <scope>NUCLEOTIDE SEQUENCE [LARGE SCALE GENOMIC DNA]</scope>
    <source>
        <strain evidence="2 3">WSM 1744</strain>
    </source>
</reference>
<dbReference type="AlphaFoldDB" id="A0A7Y4M5L6"/>
<sequence length="270" mass="31447">MVAGVKKKSDSPSRYRKPNALKHGGFSRMELFPWENSAEFEKLHRDLIDQYQPRGPLQEDCIQSVASFMWRKRRIRDKRRFDTQAALERVENAVLWDQPPPLMDKNQEITMYRLTNGSSELRPHALDDYQRLMAFSCALYRDRSKSSVSMIVDFLPKEFKEHLKEKVPGDAYETATQWIVALKEEVDGVLLPMVRKRQPKSDCYAETAANFLTNERLMADLDIEERFDAGIDRALKRLFSLKAAEQLDRPRVVESKPPPRLQQTLSAEEQ</sequence>
<feature type="compositionally biased region" description="Polar residues" evidence="1">
    <location>
        <begin position="261"/>
        <end position="270"/>
    </location>
</feature>
<feature type="region of interest" description="Disordered" evidence="1">
    <location>
        <begin position="1"/>
        <end position="20"/>
    </location>
</feature>
<feature type="region of interest" description="Disordered" evidence="1">
    <location>
        <begin position="250"/>
        <end position="270"/>
    </location>
</feature>
<keyword evidence="3" id="KW-1185">Reference proteome</keyword>
<dbReference type="RefSeq" id="WP_171713746.1">
    <property type="nucleotide sequence ID" value="NZ_JAAVLW010000014.1"/>
</dbReference>
<organism evidence="2 3">
    <name type="scientific">Bradyrhizobium archetypum</name>
    <dbReference type="NCBI Taxonomy" id="2721160"/>
    <lineage>
        <taxon>Bacteria</taxon>
        <taxon>Pseudomonadati</taxon>
        <taxon>Pseudomonadota</taxon>
        <taxon>Alphaproteobacteria</taxon>
        <taxon>Hyphomicrobiales</taxon>
        <taxon>Nitrobacteraceae</taxon>
        <taxon>Bradyrhizobium</taxon>
    </lineage>
</organism>
<comment type="caution">
    <text evidence="2">The sequence shown here is derived from an EMBL/GenBank/DDBJ whole genome shotgun (WGS) entry which is preliminary data.</text>
</comment>
<protein>
    <submittedName>
        <fullName evidence="2">Uncharacterized protein</fullName>
    </submittedName>
</protein>
<evidence type="ECO:0000313" key="3">
    <source>
        <dbReference type="Proteomes" id="UP000528734"/>
    </source>
</evidence>
<gene>
    <name evidence="2" type="ORF">HCN50_31465</name>
</gene>